<gene>
    <name evidence="1" type="ORF">Mal64_08980</name>
</gene>
<dbReference type="AlphaFoldDB" id="A0A5C5ZTW0"/>
<protein>
    <recommendedName>
        <fullName evidence="3">Sulfatase</fullName>
    </recommendedName>
</protein>
<evidence type="ECO:0000313" key="1">
    <source>
        <dbReference type="EMBL" id="TWT90507.1"/>
    </source>
</evidence>
<dbReference type="Pfam" id="PF07394">
    <property type="entry name" value="DUF1501"/>
    <property type="match status" value="1"/>
</dbReference>
<accession>A0A5C5ZTW0</accession>
<dbReference type="PROSITE" id="PS51257">
    <property type="entry name" value="PROKAR_LIPOPROTEIN"/>
    <property type="match status" value="1"/>
</dbReference>
<sequence>MPSQARLSRRDMMRLSGLGLVGASCTGWFPQMAAAAAADPGRRRQAILLWMSGGPSQMDTFDMKPGHANGGEFKEIQTKAPGLRFCEHLPQLAEQADRLAVIRSLKTKEGDHERATHLARTGQSPGGVVQYPSIACSVSKELEAPRVALPQYVSVGPPRFAPAAFSPGFLGPRFAPAVVGGDAQPATDGGEGFAELKLDNLSPQPGVDPERQARRMELWNTMQQGFLGRSAGGAEPQPVHDAHDSLYRQAIELMRGDARTAFDLSQEPAKVRESYGKGRFGQGCLLARRLIERGVPFVEVALGAEGLGWDTHDDIFNQVKGLCGQLDTGWGALMRELGERGLLETTTILWMGEFGRTPTINSMGGRDHWPNGWSCVMAGGGVAGGQAFGKTSAGGEAIEEDPVAIGDVLATFCQAVGVDPTSENVGVGGRPFPIAEGTPIDRLLA</sequence>
<dbReference type="EMBL" id="SJPQ01000001">
    <property type="protein sequence ID" value="TWT90507.1"/>
    <property type="molecule type" value="Genomic_DNA"/>
</dbReference>
<reference evidence="1 2" key="1">
    <citation type="submission" date="2019-02" db="EMBL/GenBank/DDBJ databases">
        <title>Deep-cultivation of Planctomycetes and their phenomic and genomic characterization uncovers novel biology.</title>
        <authorList>
            <person name="Wiegand S."/>
            <person name="Jogler M."/>
            <person name="Boedeker C."/>
            <person name="Pinto D."/>
            <person name="Vollmers J."/>
            <person name="Rivas-Marin E."/>
            <person name="Kohn T."/>
            <person name="Peeters S.H."/>
            <person name="Heuer A."/>
            <person name="Rast P."/>
            <person name="Oberbeckmann S."/>
            <person name="Bunk B."/>
            <person name="Jeske O."/>
            <person name="Meyerdierks A."/>
            <person name="Storesund J.E."/>
            <person name="Kallscheuer N."/>
            <person name="Luecker S."/>
            <person name="Lage O.M."/>
            <person name="Pohl T."/>
            <person name="Merkel B.J."/>
            <person name="Hornburger P."/>
            <person name="Mueller R.-W."/>
            <person name="Bruemmer F."/>
            <person name="Labrenz M."/>
            <person name="Spormann A.M."/>
            <person name="Op Den Camp H."/>
            <person name="Overmann J."/>
            <person name="Amann R."/>
            <person name="Jetten M.S.M."/>
            <person name="Mascher T."/>
            <person name="Medema M.H."/>
            <person name="Devos D.P."/>
            <person name="Kaster A.-K."/>
            <person name="Ovreas L."/>
            <person name="Rohde M."/>
            <person name="Galperin M.Y."/>
            <person name="Jogler C."/>
        </authorList>
    </citation>
    <scope>NUCLEOTIDE SEQUENCE [LARGE SCALE GENOMIC DNA]</scope>
    <source>
        <strain evidence="1 2">Mal64</strain>
    </source>
</reference>
<proteinExistence type="predicted"/>
<evidence type="ECO:0000313" key="2">
    <source>
        <dbReference type="Proteomes" id="UP000315440"/>
    </source>
</evidence>
<dbReference type="OrthoDB" id="127333at2"/>
<evidence type="ECO:0008006" key="3">
    <source>
        <dbReference type="Google" id="ProtNLM"/>
    </source>
</evidence>
<comment type="caution">
    <text evidence="1">The sequence shown here is derived from an EMBL/GenBank/DDBJ whole genome shotgun (WGS) entry which is preliminary data.</text>
</comment>
<organism evidence="1 2">
    <name type="scientific">Pseudobythopirellula maris</name>
    <dbReference type="NCBI Taxonomy" id="2527991"/>
    <lineage>
        <taxon>Bacteria</taxon>
        <taxon>Pseudomonadati</taxon>
        <taxon>Planctomycetota</taxon>
        <taxon>Planctomycetia</taxon>
        <taxon>Pirellulales</taxon>
        <taxon>Lacipirellulaceae</taxon>
        <taxon>Pseudobythopirellula</taxon>
    </lineage>
</organism>
<dbReference type="InterPro" id="IPR017850">
    <property type="entry name" value="Alkaline_phosphatase_core_sf"/>
</dbReference>
<dbReference type="InterPro" id="IPR006311">
    <property type="entry name" value="TAT_signal"/>
</dbReference>
<dbReference type="RefSeq" id="WP_146397450.1">
    <property type="nucleotide sequence ID" value="NZ_SJPQ01000001.1"/>
</dbReference>
<dbReference type="PANTHER" id="PTHR43737:SF1">
    <property type="entry name" value="DUF1501 DOMAIN-CONTAINING PROTEIN"/>
    <property type="match status" value="1"/>
</dbReference>
<keyword evidence="2" id="KW-1185">Reference proteome</keyword>
<dbReference type="PROSITE" id="PS51318">
    <property type="entry name" value="TAT"/>
    <property type="match status" value="1"/>
</dbReference>
<dbReference type="Proteomes" id="UP000315440">
    <property type="component" value="Unassembled WGS sequence"/>
</dbReference>
<dbReference type="SUPFAM" id="SSF53649">
    <property type="entry name" value="Alkaline phosphatase-like"/>
    <property type="match status" value="1"/>
</dbReference>
<dbReference type="PANTHER" id="PTHR43737">
    <property type="entry name" value="BLL7424 PROTEIN"/>
    <property type="match status" value="1"/>
</dbReference>
<dbReference type="InterPro" id="IPR010869">
    <property type="entry name" value="DUF1501"/>
</dbReference>
<name>A0A5C5ZTW0_9BACT</name>